<dbReference type="InterPro" id="IPR025392">
    <property type="entry name" value="DUF4124"/>
</dbReference>
<evidence type="ECO:0000313" key="3">
    <source>
        <dbReference type="EMBL" id="QJR10526.1"/>
    </source>
</evidence>
<sequence>MRSSVRLAIVACALAAASASAQVYKWVDENGKVQYGDRPPDARKAAPVNVMPAPADAPAKQPDWKEKDLEFQRRKIERERTEGAQARRTESNRAAACAEARRRLSILDEQMPVYQRNDKGEKVYMEDAERARVKAEQQRAISDNC</sequence>
<evidence type="ECO:0000259" key="2">
    <source>
        <dbReference type="Pfam" id="PF13511"/>
    </source>
</evidence>
<keyword evidence="1" id="KW-0732">Signal</keyword>
<dbReference type="AlphaFoldDB" id="A0A6M4GTS0"/>
<organism evidence="3 4">
    <name type="scientific">Usitatibacter rugosus</name>
    <dbReference type="NCBI Taxonomy" id="2732067"/>
    <lineage>
        <taxon>Bacteria</taxon>
        <taxon>Pseudomonadati</taxon>
        <taxon>Pseudomonadota</taxon>
        <taxon>Betaproteobacteria</taxon>
        <taxon>Nitrosomonadales</taxon>
        <taxon>Usitatibacteraceae</taxon>
        <taxon>Usitatibacter</taxon>
    </lineage>
</organism>
<dbReference type="RefSeq" id="WP_171091107.1">
    <property type="nucleotide sequence ID" value="NZ_CP053069.1"/>
</dbReference>
<evidence type="ECO:0000313" key="4">
    <source>
        <dbReference type="Proteomes" id="UP000501534"/>
    </source>
</evidence>
<proteinExistence type="predicted"/>
<feature type="signal peptide" evidence="1">
    <location>
        <begin position="1"/>
        <end position="21"/>
    </location>
</feature>
<feature type="domain" description="DUF4124" evidence="2">
    <location>
        <begin position="11"/>
        <end position="62"/>
    </location>
</feature>
<keyword evidence="4" id="KW-1185">Reference proteome</keyword>
<name>A0A6M4GTS0_9PROT</name>
<protein>
    <recommendedName>
        <fullName evidence="2">DUF4124 domain-containing protein</fullName>
    </recommendedName>
</protein>
<dbReference type="KEGG" id="uru:DSM104443_01590"/>
<evidence type="ECO:0000256" key="1">
    <source>
        <dbReference type="SAM" id="SignalP"/>
    </source>
</evidence>
<dbReference type="Proteomes" id="UP000501534">
    <property type="component" value="Chromosome"/>
</dbReference>
<dbReference type="Pfam" id="PF13511">
    <property type="entry name" value="DUF4124"/>
    <property type="match status" value="1"/>
</dbReference>
<accession>A0A6M4GTS0</accession>
<gene>
    <name evidence="3" type="ORF">DSM104443_01590</name>
</gene>
<feature type="chain" id="PRO_5027006643" description="DUF4124 domain-containing protein" evidence="1">
    <location>
        <begin position="22"/>
        <end position="145"/>
    </location>
</feature>
<reference evidence="3 4" key="1">
    <citation type="submission" date="2020-04" db="EMBL/GenBank/DDBJ databases">
        <title>Usitatibacter rugosus gen. nov., sp. nov. and Usitatibacter palustris sp. nov., novel members of Usitatibacteraceae fam. nov. within the order Nitrosomonadales isolated from soil.</title>
        <authorList>
            <person name="Huber K.J."/>
            <person name="Neumann-Schaal M."/>
            <person name="Geppert A."/>
            <person name="Luckner M."/>
            <person name="Wanner G."/>
            <person name="Overmann J."/>
        </authorList>
    </citation>
    <scope>NUCLEOTIDE SEQUENCE [LARGE SCALE GENOMIC DNA]</scope>
    <source>
        <strain evidence="3 4">0125_3</strain>
    </source>
</reference>
<dbReference type="EMBL" id="CP053069">
    <property type="protein sequence ID" value="QJR10526.1"/>
    <property type="molecule type" value="Genomic_DNA"/>
</dbReference>